<comment type="caution">
    <text evidence="6">The sequence shown here is derived from an EMBL/GenBank/DDBJ whole genome shotgun (WGS) entry which is preliminary data.</text>
</comment>
<feature type="domain" description="Glycine radical" evidence="4">
    <location>
        <begin position="526"/>
        <end position="641"/>
    </location>
</feature>
<evidence type="ECO:0000259" key="4">
    <source>
        <dbReference type="PROSITE" id="PS51149"/>
    </source>
</evidence>
<sequence length="641" mass="71623">MMKLLYIVDTNLTNGVGHFFPGHKNILENGIDGLIQQAKRKKTDFSRNTEKVLFLDSVLIVLYGVKSYITRFSIVSKKMAENEHEPKRRKELFEISNICANISSNPPNTFKEALQLIYFTHVIAGLEDGGFAISIGRLDQILYPYYTKDRKEGKITDNEVKFLIQCFYLKLTTLWNYVLHKGIVAAEGPPISQNLTIGGVDKRGKNATNELSYLLLESYTSLKTVQPAFSVRVHEETPSDLILKTGEAIKSGASLALFNDSVMIPGLLKLGYSLEDAREYAPIGCVEPVHPYKSFGCTNATQLNIVKCLELTLNNGKDMFTKKEYGIKNSKHIQSFEDLWSEFAAQLKFFVVNLVKTMVSLEKAIAELSPKPFLSATTDNCIDSGVDVASGGAVYDFTTTQLIGLATVADSLTSIKQIIFEEKLLSYEELVLMLSKNYRGSYKGKKGEEWRQIFINRAPKFGNDNEEADTITNNVVKLFCEEIINHKNYRGGSYNPGIYSTSFHLALGFFTAASADGRKSRDPLSNGIGPSTGMDKNGPTAILNSIMRLENEIMTNGNSVTLDFHPSAFKLDLFLPLIRSFFKQYGGYHLQFNIAGKESLLDAQKFPEKYTNLVVRIAGYPVLFNELSKSAQDSIIARTQF</sequence>
<gene>
    <name evidence="6" type="ORF">LCGC14_0811250</name>
</gene>
<evidence type="ECO:0000259" key="5">
    <source>
        <dbReference type="PROSITE" id="PS51554"/>
    </source>
</evidence>
<organism evidence="6">
    <name type="scientific">marine sediment metagenome</name>
    <dbReference type="NCBI Taxonomy" id="412755"/>
    <lineage>
        <taxon>unclassified sequences</taxon>
        <taxon>metagenomes</taxon>
        <taxon>ecological metagenomes</taxon>
    </lineage>
</organism>
<protein>
    <recommendedName>
        <fullName evidence="7">PFL domain-containing protein</fullName>
    </recommendedName>
</protein>
<dbReference type="SUPFAM" id="SSF51998">
    <property type="entry name" value="PFL-like glycyl radical enzymes"/>
    <property type="match status" value="1"/>
</dbReference>
<dbReference type="InterPro" id="IPR051215">
    <property type="entry name" value="GRE"/>
</dbReference>
<feature type="region of interest" description="Disordered" evidence="3">
    <location>
        <begin position="517"/>
        <end position="536"/>
    </location>
</feature>
<dbReference type="Pfam" id="PF02901">
    <property type="entry name" value="PFL-like"/>
    <property type="match status" value="1"/>
</dbReference>
<dbReference type="AlphaFoldDB" id="A0A0F9PR44"/>
<dbReference type="Pfam" id="PF01228">
    <property type="entry name" value="Gly_radical"/>
    <property type="match status" value="1"/>
</dbReference>
<dbReference type="PROSITE" id="PS00850">
    <property type="entry name" value="GLY_RADICAL_1"/>
    <property type="match status" value="1"/>
</dbReference>
<dbReference type="GO" id="GO:0005829">
    <property type="term" value="C:cytosol"/>
    <property type="evidence" value="ECO:0007669"/>
    <property type="project" value="TreeGrafter"/>
</dbReference>
<evidence type="ECO:0000256" key="3">
    <source>
        <dbReference type="SAM" id="MobiDB-lite"/>
    </source>
</evidence>
<evidence type="ECO:0000256" key="1">
    <source>
        <dbReference type="ARBA" id="ARBA00022818"/>
    </source>
</evidence>
<evidence type="ECO:0000313" key="6">
    <source>
        <dbReference type="EMBL" id="KKN32689.1"/>
    </source>
</evidence>
<dbReference type="PANTHER" id="PTHR43641">
    <property type="entry name" value="FORMATE ACETYLTRANSFERASE 3-RELATED"/>
    <property type="match status" value="1"/>
</dbReference>
<feature type="domain" description="PFL" evidence="5">
    <location>
        <begin position="1"/>
        <end position="519"/>
    </location>
</feature>
<dbReference type="PROSITE" id="PS51554">
    <property type="entry name" value="PFL"/>
    <property type="match status" value="1"/>
</dbReference>
<dbReference type="Gene3D" id="3.20.70.20">
    <property type="match status" value="1"/>
</dbReference>
<dbReference type="PROSITE" id="PS51149">
    <property type="entry name" value="GLY_RADICAL_2"/>
    <property type="match status" value="1"/>
</dbReference>
<dbReference type="PANTHER" id="PTHR43641:SF2">
    <property type="entry name" value="DEHYDRATASE YBIW-RELATED"/>
    <property type="match status" value="1"/>
</dbReference>
<dbReference type="InterPro" id="IPR019777">
    <property type="entry name" value="Form_AcTrfase_GR_CS"/>
</dbReference>
<dbReference type="GO" id="GO:0016829">
    <property type="term" value="F:lyase activity"/>
    <property type="evidence" value="ECO:0007669"/>
    <property type="project" value="UniProtKB-KW"/>
</dbReference>
<proteinExistence type="predicted"/>
<dbReference type="EMBL" id="LAZR01002234">
    <property type="protein sequence ID" value="KKN32689.1"/>
    <property type="molecule type" value="Genomic_DNA"/>
</dbReference>
<dbReference type="InterPro" id="IPR001150">
    <property type="entry name" value="Gly_radical"/>
</dbReference>
<dbReference type="InterPro" id="IPR004184">
    <property type="entry name" value="PFL_dom"/>
</dbReference>
<reference evidence="6" key="1">
    <citation type="journal article" date="2015" name="Nature">
        <title>Complex archaea that bridge the gap between prokaryotes and eukaryotes.</title>
        <authorList>
            <person name="Spang A."/>
            <person name="Saw J.H."/>
            <person name="Jorgensen S.L."/>
            <person name="Zaremba-Niedzwiedzka K."/>
            <person name="Martijn J."/>
            <person name="Lind A.E."/>
            <person name="van Eijk R."/>
            <person name="Schleper C."/>
            <person name="Guy L."/>
            <person name="Ettema T.J."/>
        </authorList>
    </citation>
    <scope>NUCLEOTIDE SEQUENCE</scope>
</reference>
<keyword evidence="2" id="KW-0456">Lyase</keyword>
<accession>A0A0F9PR44</accession>
<evidence type="ECO:0008006" key="7">
    <source>
        <dbReference type="Google" id="ProtNLM"/>
    </source>
</evidence>
<evidence type="ECO:0000256" key="2">
    <source>
        <dbReference type="ARBA" id="ARBA00023239"/>
    </source>
</evidence>
<keyword evidence="1" id="KW-0556">Organic radical</keyword>
<name>A0A0F9PR44_9ZZZZ</name>